<feature type="compositionally biased region" description="Gly residues" evidence="1">
    <location>
        <begin position="269"/>
        <end position="290"/>
    </location>
</feature>
<feature type="compositionally biased region" description="Gly residues" evidence="1">
    <location>
        <begin position="323"/>
        <end position="336"/>
    </location>
</feature>
<feature type="compositionally biased region" description="Acidic residues" evidence="1">
    <location>
        <begin position="38"/>
        <end position="54"/>
    </location>
</feature>
<dbReference type="STRING" id="307507.A0A2V0P441"/>
<name>A0A2V0P441_9CHLO</name>
<protein>
    <recommendedName>
        <fullName evidence="4">Neuroguidin</fullName>
    </recommendedName>
</protein>
<dbReference type="FunCoup" id="A0A2V0P441">
    <property type="interactions" value="2090"/>
</dbReference>
<comment type="caution">
    <text evidence="2">The sequence shown here is derived from an EMBL/GenBank/DDBJ whole genome shotgun (WGS) entry which is preliminary data.</text>
</comment>
<evidence type="ECO:0000313" key="2">
    <source>
        <dbReference type="EMBL" id="GBF94628.1"/>
    </source>
</evidence>
<feature type="compositionally biased region" description="Low complexity" evidence="1">
    <location>
        <begin position="291"/>
        <end position="300"/>
    </location>
</feature>
<dbReference type="GO" id="GO:0032040">
    <property type="term" value="C:small-subunit processome"/>
    <property type="evidence" value="ECO:0007669"/>
    <property type="project" value="TreeGrafter"/>
</dbReference>
<dbReference type="Proteomes" id="UP000247498">
    <property type="component" value="Unassembled WGS sequence"/>
</dbReference>
<feature type="region of interest" description="Disordered" evidence="1">
    <location>
        <begin position="323"/>
        <end position="374"/>
    </location>
</feature>
<keyword evidence="3" id="KW-1185">Reference proteome</keyword>
<feature type="region of interest" description="Disordered" evidence="1">
    <location>
        <begin position="266"/>
        <end position="307"/>
    </location>
</feature>
<dbReference type="EMBL" id="BDRX01000054">
    <property type="protein sequence ID" value="GBF94628.1"/>
    <property type="molecule type" value="Genomic_DNA"/>
</dbReference>
<feature type="compositionally biased region" description="Gly residues" evidence="1">
    <location>
        <begin position="91"/>
        <end position="108"/>
    </location>
</feature>
<feature type="compositionally biased region" description="Basic and acidic residues" evidence="1">
    <location>
        <begin position="354"/>
        <end position="367"/>
    </location>
</feature>
<dbReference type="AlphaFoldDB" id="A0A2V0P441"/>
<evidence type="ECO:0008006" key="4">
    <source>
        <dbReference type="Google" id="ProtNLM"/>
    </source>
</evidence>
<dbReference type="PANTHER" id="PTHR13237:SF9">
    <property type="entry name" value="NEUROGUIDIN"/>
    <property type="match status" value="1"/>
</dbReference>
<feature type="region of interest" description="Disordered" evidence="1">
    <location>
        <begin position="465"/>
        <end position="501"/>
    </location>
</feature>
<dbReference type="OrthoDB" id="203440at2759"/>
<dbReference type="Pfam" id="PF04000">
    <property type="entry name" value="Sas10_Utp3"/>
    <property type="match status" value="1"/>
</dbReference>
<dbReference type="GO" id="GO:0000462">
    <property type="term" value="P:maturation of SSU-rRNA from tricistronic rRNA transcript (SSU-rRNA, 5.8S rRNA, LSU-rRNA)"/>
    <property type="evidence" value="ECO:0007669"/>
    <property type="project" value="TreeGrafter"/>
</dbReference>
<proteinExistence type="predicted"/>
<feature type="compositionally biased region" description="Gly residues" evidence="1">
    <location>
        <begin position="488"/>
        <end position="501"/>
    </location>
</feature>
<organism evidence="2 3">
    <name type="scientific">Raphidocelis subcapitata</name>
    <dbReference type="NCBI Taxonomy" id="307507"/>
    <lineage>
        <taxon>Eukaryota</taxon>
        <taxon>Viridiplantae</taxon>
        <taxon>Chlorophyta</taxon>
        <taxon>core chlorophytes</taxon>
        <taxon>Chlorophyceae</taxon>
        <taxon>CS clade</taxon>
        <taxon>Sphaeropleales</taxon>
        <taxon>Selenastraceae</taxon>
        <taxon>Raphidocelis</taxon>
    </lineage>
</organism>
<feature type="region of interest" description="Disordered" evidence="1">
    <location>
        <begin position="1"/>
        <end position="129"/>
    </location>
</feature>
<dbReference type="InterPro" id="IPR007146">
    <property type="entry name" value="Sas10/Utp3/C1D"/>
</dbReference>
<accession>A0A2V0P441</accession>
<gene>
    <name evidence="2" type="ORF">Rsub_07364</name>
</gene>
<sequence length="571" mass="57379">MPPGPRAKGVAAKAKVGTMKKAAKAKEEDWAAVAGPEDPSDDGSEPTSDADDSSEGASGSSDDSEAGAGRRPQRRGRQPPAPGSSDEESGGDGSDGPGSGASGSGSGSEGDEGAADEAPNGRQRRGGDVEAARHRLAALSADGLALGALEDVPQLLQLLEELKGQLAEVRGRVAPLLAEVQSGGLPTSEGLSYLEAKHLLLLEYCGALVVYLMLKGEGRRVEGHPVVTRLVQLRAFIERARPIDKQLAYQIEKLLRATERAAAGAAADAGGGGGGDGGDGGGGDGGGAGPGPSSFAAGGDDALRYRPNPSALVTKAPLGGAGGGGFELDGDGGGAPGVYRPPRLNPVAMEEDREASRQERRQQVEARRRAKRSSLVKELAQELAGAPEEVEALLPGLDSAAAQATLARLDARAAQEEELMMRVPLKKAEAKRLKAARRAGLSGGALLDGFEDEVGDLLGGVAGLSGRPPGAKRGRGEDAFGGDDEAPGFGGGGGGGGGGARRGGGVEADLFAASKAARAGGGGKKRRNVPATKRVTCVACPQISAALREAVARAGVLLGGTRVVSIVVCDQ</sequence>
<reference evidence="2 3" key="1">
    <citation type="journal article" date="2018" name="Sci. Rep.">
        <title>Raphidocelis subcapitata (=Pseudokirchneriella subcapitata) provides an insight into genome evolution and environmental adaptations in the Sphaeropleales.</title>
        <authorList>
            <person name="Suzuki S."/>
            <person name="Yamaguchi H."/>
            <person name="Nakajima N."/>
            <person name="Kawachi M."/>
        </authorList>
    </citation>
    <scope>NUCLEOTIDE SEQUENCE [LARGE SCALE GENOMIC DNA]</scope>
    <source>
        <strain evidence="2 3">NIES-35</strain>
    </source>
</reference>
<dbReference type="InParanoid" id="A0A2V0P441"/>
<evidence type="ECO:0000256" key="1">
    <source>
        <dbReference type="SAM" id="MobiDB-lite"/>
    </source>
</evidence>
<feature type="compositionally biased region" description="Low complexity" evidence="1">
    <location>
        <begin position="7"/>
        <end position="20"/>
    </location>
</feature>
<evidence type="ECO:0000313" key="3">
    <source>
        <dbReference type="Proteomes" id="UP000247498"/>
    </source>
</evidence>
<feature type="compositionally biased region" description="Low complexity" evidence="1">
    <location>
        <begin position="55"/>
        <end position="70"/>
    </location>
</feature>
<dbReference type="PANTHER" id="PTHR13237">
    <property type="entry name" value="SOMETHING ABOUT SILENCING PROTEIN 10-RELATED"/>
    <property type="match status" value="1"/>
</dbReference>